<name>A0A1U7HW40_9CHRO</name>
<comment type="function">
    <text evidence="7">May help in the organization of the PsaE and PsaF subunits.</text>
</comment>
<keyword evidence="5 7" id="KW-0793">Thylakoid</keyword>
<keyword evidence="10" id="KW-1185">Reference proteome</keyword>
<keyword evidence="7" id="KW-0603">Photosystem I</keyword>
<dbReference type="GO" id="GO:0015979">
    <property type="term" value="P:photosynthesis"/>
    <property type="evidence" value="ECO:0007669"/>
    <property type="project" value="UniProtKB-UniRule"/>
</dbReference>
<dbReference type="InterPro" id="IPR036062">
    <property type="entry name" value="PSI_PsaJ_sf"/>
</dbReference>
<evidence type="ECO:0000256" key="1">
    <source>
        <dbReference type="ARBA" id="ARBA00004376"/>
    </source>
</evidence>
<dbReference type="STRING" id="247279.NIES1031_07495"/>
<keyword evidence="3 7" id="KW-0812">Transmembrane</keyword>
<evidence type="ECO:0000256" key="5">
    <source>
        <dbReference type="ARBA" id="ARBA00023078"/>
    </source>
</evidence>
<dbReference type="Proteomes" id="UP000185984">
    <property type="component" value="Unassembled WGS sequence"/>
</dbReference>
<gene>
    <name evidence="7" type="primary">psaJ</name>
    <name evidence="9" type="ORF">NIES1031_07495</name>
</gene>
<accession>A0A1U7HW40</accession>
<sequence length="50" mass="5840">MQQKKGEQQNYLLRYLSLGPVLLFALLSFTAVLLIVFNYLYPDLLFHPLP</sequence>
<evidence type="ECO:0000256" key="4">
    <source>
        <dbReference type="ARBA" id="ARBA00022989"/>
    </source>
</evidence>
<keyword evidence="7" id="KW-0602">Photosynthesis</keyword>
<organism evidence="9 10">
    <name type="scientific">Chroogloeocystis siderophila 5.2 s.c.1</name>
    <dbReference type="NCBI Taxonomy" id="247279"/>
    <lineage>
        <taxon>Bacteria</taxon>
        <taxon>Bacillati</taxon>
        <taxon>Cyanobacteriota</taxon>
        <taxon>Cyanophyceae</taxon>
        <taxon>Oscillatoriophycideae</taxon>
        <taxon>Chroococcales</taxon>
        <taxon>Chroococcaceae</taxon>
        <taxon>Chroogloeocystis</taxon>
    </lineage>
</organism>
<dbReference type="SUPFAM" id="SSF81544">
    <property type="entry name" value="Subunit IX of photosystem I reaction centre, PsaJ"/>
    <property type="match status" value="1"/>
</dbReference>
<dbReference type="GO" id="GO:0031676">
    <property type="term" value="C:plasma membrane-derived thylakoid membrane"/>
    <property type="evidence" value="ECO:0007669"/>
    <property type="project" value="UniProtKB-SubCell"/>
</dbReference>
<evidence type="ECO:0000256" key="8">
    <source>
        <dbReference type="SAM" id="Phobius"/>
    </source>
</evidence>
<comment type="caution">
    <text evidence="9">The sequence shown here is derived from an EMBL/GenBank/DDBJ whole genome shotgun (WGS) entry which is preliminary data.</text>
</comment>
<dbReference type="RefSeq" id="WP_015188951.1">
    <property type="nucleotide sequence ID" value="NZ_CAWMVK010000039.1"/>
</dbReference>
<keyword evidence="6 7" id="KW-0472">Membrane</keyword>
<feature type="transmembrane region" description="Helical" evidence="8">
    <location>
        <begin position="12"/>
        <end position="41"/>
    </location>
</feature>
<protein>
    <recommendedName>
        <fullName evidence="7">Photosystem I reaction center subunit IX</fullName>
    </recommendedName>
</protein>
<dbReference type="OrthoDB" id="532702at2"/>
<dbReference type="EMBL" id="MRCC01000005">
    <property type="protein sequence ID" value="OKH27752.1"/>
    <property type="molecule type" value="Genomic_DNA"/>
</dbReference>
<dbReference type="GO" id="GO:0009522">
    <property type="term" value="C:photosystem I"/>
    <property type="evidence" value="ECO:0007669"/>
    <property type="project" value="UniProtKB-KW"/>
</dbReference>
<comment type="subcellular location">
    <subcellularLocation>
        <location evidence="1 7">Cellular thylakoid membrane</location>
        <topology evidence="1 7">Single-pass membrane protein</topology>
    </subcellularLocation>
</comment>
<proteinExistence type="inferred from homology"/>
<evidence type="ECO:0000256" key="3">
    <source>
        <dbReference type="ARBA" id="ARBA00022692"/>
    </source>
</evidence>
<evidence type="ECO:0000313" key="10">
    <source>
        <dbReference type="Proteomes" id="UP000185984"/>
    </source>
</evidence>
<evidence type="ECO:0000256" key="6">
    <source>
        <dbReference type="ARBA" id="ARBA00023136"/>
    </source>
</evidence>
<keyword evidence="4 7" id="KW-1133">Transmembrane helix</keyword>
<evidence type="ECO:0000256" key="2">
    <source>
        <dbReference type="ARBA" id="ARBA00006318"/>
    </source>
</evidence>
<dbReference type="Gene3D" id="1.20.5.510">
    <property type="entry name" value="Single helix bin"/>
    <property type="match status" value="1"/>
</dbReference>
<dbReference type="InterPro" id="IPR002615">
    <property type="entry name" value="PSI_PsaJ"/>
</dbReference>
<reference evidence="9 10" key="1">
    <citation type="submission" date="2016-11" db="EMBL/GenBank/DDBJ databases">
        <title>Draft Genome Sequences of Nine Cyanobacterial Strains from Diverse Habitats.</title>
        <authorList>
            <person name="Zhu T."/>
            <person name="Hou S."/>
            <person name="Lu X."/>
            <person name="Hess W.R."/>
        </authorList>
    </citation>
    <scope>NUCLEOTIDE SEQUENCE [LARGE SCALE GENOMIC DNA]</scope>
    <source>
        <strain evidence="9 10">5.2 s.c.1</strain>
    </source>
</reference>
<dbReference type="Pfam" id="PF01701">
    <property type="entry name" value="PSI_PsaJ"/>
    <property type="match status" value="1"/>
</dbReference>
<evidence type="ECO:0000256" key="7">
    <source>
        <dbReference type="HAMAP-Rule" id="MF_00522"/>
    </source>
</evidence>
<comment type="similarity">
    <text evidence="2 7">Belongs to the PsaJ family.</text>
</comment>
<evidence type="ECO:0000313" key="9">
    <source>
        <dbReference type="EMBL" id="OKH27752.1"/>
    </source>
</evidence>
<dbReference type="AlphaFoldDB" id="A0A1U7HW40"/>
<dbReference type="HAMAP" id="MF_00522">
    <property type="entry name" value="PSI_PsaJ"/>
    <property type="match status" value="1"/>
</dbReference>